<comment type="caution">
    <text evidence="2">The sequence shown here is derived from an EMBL/GenBank/DDBJ whole genome shotgun (WGS) entry which is preliminary data.</text>
</comment>
<proteinExistence type="predicted"/>
<evidence type="ECO:0000313" key="3">
    <source>
        <dbReference type="Proteomes" id="UP000805841"/>
    </source>
</evidence>
<dbReference type="Proteomes" id="UP000805841">
    <property type="component" value="Unassembled WGS sequence"/>
</dbReference>
<accession>A0ABR7Z9M5</accession>
<dbReference type="GO" id="GO:0003677">
    <property type="term" value="F:DNA binding"/>
    <property type="evidence" value="ECO:0007669"/>
    <property type="project" value="UniProtKB-KW"/>
</dbReference>
<protein>
    <submittedName>
        <fullName evidence="2">Arc family DNA-binding protein</fullName>
    </submittedName>
</protein>
<evidence type="ECO:0000313" key="2">
    <source>
        <dbReference type="EMBL" id="MBD1602251.1"/>
    </source>
</evidence>
<dbReference type="SUPFAM" id="SSF47598">
    <property type="entry name" value="Ribbon-helix-helix"/>
    <property type="match status" value="1"/>
</dbReference>
<dbReference type="Gene3D" id="1.10.1220.10">
    <property type="entry name" value="Met repressor-like"/>
    <property type="match status" value="1"/>
</dbReference>
<dbReference type="RefSeq" id="WP_190426997.1">
    <property type="nucleotide sequence ID" value="NZ_JAAOCA010000060.1"/>
</dbReference>
<keyword evidence="2" id="KW-0238">DNA-binding</keyword>
<dbReference type="EMBL" id="JAAOCA010000060">
    <property type="protein sequence ID" value="MBD1602251.1"/>
    <property type="molecule type" value="Genomic_DNA"/>
</dbReference>
<gene>
    <name evidence="2" type="ORF">HAQ05_26590</name>
</gene>
<keyword evidence="3" id="KW-1185">Reference proteome</keyword>
<dbReference type="InterPro" id="IPR010985">
    <property type="entry name" value="Ribbon_hlx_hlx"/>
</dbReference>
<organism evidence="2 3">
    <name type="scientific">Pseudomonas typographi</name>
    <dbReference type="NCBI Taxonomy" id="2715964"/>
    <lineage>
        <taxon>Bacteria</taxon>
        <taxon>Pseudomonadati</taxon>
        <taxon>Pseudomonadota</taxon>
        <taxon>Gammaproteobacteria</taxon>
        <taxon>Pseudomonadales</taxon>
        <taxon>Pseudomonadaceae</taxon>
        <taxon>Pseudomonas</taxon>
    </lineage>
</organism>
<reference evidence="2 3" key="1">
    <citation type="journal article" date="2020" name="Insects">
        <title>Bacteria Belonging to Pseudomonas typographi sp. nov. from the Bark Beetle Ips typographus Have Genomic Potential to Aid in the Host Ecology.</title>
        <authorList>
            <person name="Peral-Aranega E."/>
            <person name="Saati-Santamaria Z."/>
            <person name="Kolarik M."/>
            <person name="Rivas R."/>
            <person name="Garcia-Fraile P."/>
        </authorList>
    </citation>
    <scope>NUCLEOTIDE SEQUENCE [LARGE SCALE GENOMIC DNA]</scope>
    <source>
        <strain evidence="2 3">CA3A</strain>
    </source>
</reference>
<evidence type="ECO:0000259" key="1">
    <source>
        <dbReference type="Pfam" id="PF03869"/>
    </source>
</evidence>
<name>A0ABR7Z9M5_9PSED</name>
<dbReference type="InterPro" id="IPR013321">
    <property type="entry name" value="Arc_rbn_hlx_hlx"/>
</dbReference>
<sequence>MSREDSQFKLRMPPELREKIEESAKLAKRSLNAEIVARLEESQFRTGKPTELPQASKAREMAAVSRRKMAAAIRSEILSALQYAISQGLSEAPVDLGGFSLDELNEHEFEDVFLEIYPELTAAGYGYEWDKRHTLHIDFSSPE</sequence>
<feature type="domain" description="Arc-like DNA binding" evidence="1">
    <location>
        <begin position="2"/>
        <end position="45"/>
    </location>
</feature>
<dbReference type="Pfam" id="PF03869">
    <property type="entry name" value="Arc"/>
    <property type="match status" value="1"/>
</dbReference>
<dbReference type="InterPro" id="IPR005569">
    <property type="entry name" value="Arc_DNA-bd_dom"/>
</dbReference>